<gene>
    <name evidence="4" type="ORF">C7443_102262</name>
</gene>
<dbReference type="PANTHER" id="PTHR30035:SF3">
    <property type="entry name" value="INTERMEMBRANE PHOSPHOLIPID TRANSPORT SYSTEM LIPOPROTEIN MLAA"/>
    <property type="match status" value="1"/>
</dbReference>
<dbReference type="InterPro" id="IPR007428">
    <property type="entry name" value="MlaA"/>
</dbReference>
<dbReference type="EMBL" id="QGTJ01000002">
    <property type="protein sequence ID" value="PWV64612.1"/>
    <property type="molecule type" value="Genomic_DNA"/>
</dbReference>
<dbReference type="AlphaFoldDB" id="A0A317MZ45"/>
<evidence type="ECO:0000313" key="4">
    <source>
        <dbReference type="EMBL" id="PWV64612.1"/>
    </source>
</evidence>
<keyword evidence="5" id="KW-1185">Reference proteome</keyword>
<evidence type="ECO:0000256" key="3">
    <source>
        <dbReference type="SAM" id="SignalP"/>
    </source>
</evidence>
<feature type="chain" id="PRO_5016421826" evidence="3">
    <location>
        <begin position="22"/>
        <end position="245"/>
    </location>
</feature>
<dbReference type="GO" id="GO:0016020">
    <property type="term" value="C:membrane"/>
    <property type="evidence" value="ECO:0007669"/>
    <property type="project" value="InterPro"/>
</dbReference>
<dbReference type="Proteomes" id="UP000246569">
    <property type="component" value="Unassembled WGS sequence"/>
</dbReference>
<evidence type="ECO:0000256" key="2">
    <source>
        <dbReference type="ARBA" id="ARBA00022729"/>
    </source>
</evidence>
<evidence type="ECO:0000313" key="5">
    <source>
        <dbReference type="Proteomes" id="UP000246569"/>
    </source>
</evidence>
<keyword evidence="4" id="KW-0449">Lipoprotein</keyword>
<name>A0A317MZ45_9GAMM</name>
<dbReference type="Pfam" id="PF04333">
    <property type="entry name" value="MlaA"/>
    <property type="match status" value="1"/>
</dbReference>
<comment type="caution">
    <text evidence="4">The sequence shown here is derived from an EMBL/GenBank/DDBJ whole genome shotgun (WGS) entry which is preliminary data.</text>
</comment>
<dbReference type="PANTHER" id="PTHR30035">
    <property type="entry name" value="LIPOPROTEIN VACJ-RELATED"/>
    <property type="match status" value="1"/>
</dbReference>
<organism evidence="4 5">
    <name type="scientific">Plasticicumulans acidivorans</name>
    <dbReference type="NCBI Taxonomy" id="886464"/>
    <lineage>
        <taxon>Bacteria</taxon>
        <taxon>Pseudomonadati</taxon>
        <taxon>Pseudomonadota</taxon>
        <taxon>Gammaproteobacteria</taxon>
        <taxon>Candidatus Competibacteraceae</taxon>
        <taxon>Plasticicumulans</taxon>
    </lineage>
</organism>
<dbReference type="PRINTS" id="PR01805">
    <property type="entry name" value="VACJLIPOPROT"/>
</dbReference>
<dbReference type="GO" id="GO:0120010">
    <property type="term" value="P:intermembrane phospholipid transfer"/>
    <property type="evidence" value="ECO:0007669"/>
    <property type="project" value="TreeGrafter"/>
</dbReference>
<protein>
    <submittedName>
        <fullName evidence="4">Phospholipid-binding lipoprotein MlaA</fullName>
    </submittedName>
</protein>
<comment type="similarity">
    <text evidence="1">Belongs to the MlaA family.</text>
</comment>
<keyword evidence="2 3" id="KW-0732">Signal</keyword>
<reference evidence="4 5" key="1">
    <citation type="submission" date="2018-05" db="EMBL/GenBank/DDBJ databases">
        <title>Genomic Encyclopedia of Type Strains, Phase IV (KMG-IV): sequencing the most valuable type-strain genomes for metagenomic binning, comparative biology and taxonomic classification.</title>
        <authorList>
            <person name="Goeker M."/>
        </authorList>
    </citation>
    <scope>NUCLEOTIDE SEQUENCE [LARGE SCALE GENOMIC DNA]</scope>
    <source>
        <strain evidence="4 5">DSM 23606</strain>
    </source>
</reference>
<dbReference type="RefSeq" id="WP_170123483.1">
    <property type="nucleotide sequence ID" value="NZ_QGTJ01000002.1"/>
</dbReference>
<dbReference type="PROSITE" id="PS51257">
    <property type="entry name" value="PROKAR_LIPOPROTEIN"/>
    <property type="match status" value="1"/>
</dbReference>
<sequence length="245" mass="27553">MNAFRSTLRAGVAALSLIVSACATQPNLAPLDPEALDRLPGYNRWMFGVNENIDEYFAKPIARGYQYVTPQFLDDGITNMFGNVGDTLNLVNNLLQLKVDDALIDLTRMVFNTTFGVLGFFDVAQAWGLPKHNEDFGQTLAHWGVGEGSYFVLPLWGPSTLRDTVGMGVDAFNVDPVWLIKDVPLRNSMVALRLIDRRADLLRSERVIEGAVLDRYLQTRDAYLERRRSLIYDGNPPLAPRRFDE</sequence>
<evidence type="ECO:0000256" key="1">
    <source>
        <dbReference type="ARBA" id="ARBA00010634"/>
    </source>
</evidence>
<accession>A0A317MZ45</accession>
<feature type="signal peptide" evidence="3">
    <location>
        <begin position="1"/>
        <end position="21"/>
    </location>
</feature>
<proteinExistence type="inferred from homology"/>